<dbReference type="Proteomes" id="UP000636661">
    <property type="component" value="Unassembled WGS sequence"/>
</dbReference>
<dbReference type="Pfam" id="PF24881">
    <property type="entry name" value="DUF7739"/>
    <property type="match status" value="1"/>
</dbReference>
<sequence>MTTGIRISHSTGQTRSALTISNLGQQLAHVLPARDWRKIQHLFGGRFADIAHIPSREAGKIADILCKAAGDRRMPSEWADLARLFADAGHRAARSGQTWTWE</sequence>
<evidence type="ECO:0000259" key="1">
    <source>
        <dbReference type="Pfam" id="PF24881"/>
    </source>
</evidence>
<organism evidence="2 3">
    <name type="scientific">Streptomyces lavendofoliae</name>
    <dbReference type="NCBI Taxonomy" id="67314"/>
    <lineage>
        <taxon>Bacteria</taxon>
        <taxon>Bacillati</taxon>
        <taxon>Actinomycetota</taxon>
        <taxon>Actinomycetes</taxon>
        <taxon>Kitasatosporales</taxon>
        <taxon>Streptomycetaceae</taxon>
        <taxon>Streptomyces</taxon>
    </lineage>
</organism>
<dbReference type="InterPro" id="IPR056641">
    <property type="entry name" value="DUF7739"/>
</dbReference>
<reference evidence="2" key="2">
    <citation type="submission" date="2020-09" db="EMBL/GenBank/DDBJ databases">
        <authorList>
            <person name="Sun Q."/>
            <person name="Ohkuma M."/>
        </authorList>
    </citation>
    <scope>NUCLEOTIDE SEQUENCE</scope>
    <source>
        <strain evidence="2">JCM 4391</strain>
    </source>
</reference>
<gene>
    <name evidence="2" type="ORF">GCM10010274_46760</name>
</gene>
<reference evidence="2" key="1">
    <citation type="journal article" date="2014" name="Int. J. Syst. Evol. Microbiol.">
        <title>Complete genome sequence of Corynebacterium casei LMG S-19264T (=DSM 44701T), isolated from a smear-ripened cheese.</title>
        <authorList>
            <consortium name="US DOE Joint Genome Institute (JGI-PGF)"/>
            <person name="Walter F."/>
            <person name="Albersmeier A."/>
            <person name="Kalinowski J."/>
            <person name="Ruckert C."/>
        </authorList>
    </citation>
    <scope>NUCLEOTIDE SEQUENCE</scope>
    <source>
        <strain evidence="2">JCM 4391</strain>
    </source>
</reference>
<dbReference type="AlphaFoldDB" id="A0A918I0Z6"/>
<feature type="domain" description="DUF7739" evidence="1">
    <location>
        <begin position="10"/>
        <end position="102"/>
    </location>
</feature>
<evidence type="ECO:0000313" key="3">
    <source>
        <dbReference type="Proteomes" id="UP000636661"/>
    </source>
</evidence>
<comment type="caution">
    <text evidence="2">The sequence shown here is derived from an EMBL/GenBank/DDBJ whole genome shotgun (WGS) entry which is preliminary data.</text>
</comment>
<keyword evidence="3" id="KW-1185">Reference proteome</keyword>
<accession>A0A918I0Z6</accession>
<name>A0A918I0Z6_9ACTN</name>
<proteinExistence type="predicted"/>
<protein>
    <recommendedName>
        <fullName evidence="1">DUF7739 domain-containing protein</fullName>
    </recommendedName>
</protein>
<dbReference type="RefSeq" id="WP_189552919.1">
    <property type="nucleotide sequence ID" value="NZ_BMTP01000012.1"/>
</dbReference>
<evidence type="ECO:0000313" key="2">
    <source>
        <dbReference type="EMBL" id="GGU52483.1"/>
    </source>
</evidence>
<dbReference type="EMBL" id="BMTP01000012">
    <property type="protein sequence ID" value="GGU52483.1"/>
    <property type="molecule type" value="Genomic_DNA"/>
</dbReference>